<protein>
    <recommendedName>
        <fullName evidence="4">mitochondrial processing peptidase</fullName>
        <ecNumber evidence="4">3.4.24.64</ecNumber>
    </recommendedName>
    <alternativeName>
        <fullName evidence="11">Beta-MPP</fullName>
    </alternativeName>
</protein>
<keyword evidence="5" id="KW-0645">Protease</keyword>
<dbReference type="Proteomes" id="UP000326924">
    <property type="component" value="Unassembled WGS sequence"/>
</dbReference>
<evidence type="ECO:0000256" key="9">
    <source>
        <dbReference type="ARBA" id="ARBA00023049"/>
    </source>
</evidence>
<gene>
    <name evidence="14" type="ORF">FN846DRAFT_896886</name>
</gene>
<evidence type="ECO:0000256" key="2">
    <source>
        <dbReference type="ARBA" id="ARBA00004173"/>
    </source>
</evidence>
<dbReference type="GO" id="GO:0046872">
    <property type="term" value="F:metal ion binding"/>
    <property type="evidence" value="ECO:0007669"/>
    <property type="project" value="UniProtKB-KW"/>
</dbReference>
<dbReference type="PANTHER" id="PTHR11851">
    <property type="entry name" value="METALLOPROTEASE"/>
    <property type="match status" value="1"/>
</dbReference>
<keyword evidence="7" id="KW-0378">Hydrolase</keyword>
<evidence type="ECO:0000256" key="10">
    <source>
        <dbReference type="ARBA" id="ARBA00023128"/>
    </source>
</evidence>
<dbReference type="GO" id="GO:0005739">
    <property type="term" value="C:mitochondrion"/>
    <property type="evidence" value="ECO:0007669"/>
    <property type="project" value="UniProtKB-SubCell"/>
</dbReference>
<evidence type="ECO:0000256" key="5">
    <source>
        <dbReference type="ARBA" id="ARBA00022670"/>
    </source>
</evidence>
<dbReference type="SUPFAM" id="SSF63411">
    <property type="entry name" value="LuxS/MPP-like metallohydrolase"/>
    <property type="match status" value="1"/>
</dbReference>
<evidence type="ECO:0000256" key="4">
    <source>
        <dbReference type="ARBA" id="ARBA00012299"/>
    </source>
</evidence>
<keyword evidence="15" id="KW-1185">Reference proteome</keyword>
<organism evidence="14 15">
    <name type="scientific">Sphaerosporella brunnea</name>
    <dbReference type="NCBI Taxonomy" id="1250544"/>
    <lineage>
        <taxon>Eukaryota</taxon>
        <taxon>Fungi</taxon>
        <taxon>Dikarya</taxon>
        <taxon>Ascomycota</taxon>
        <taxon>Pezizomycotina</taxon>
        <taxon>Pezizomycetes</taxon>
        <taxon>Pezizales</taxon>
        <taxon>Pyronemataceae</taxon>
        <taxon>Sphaerosporella</taxon>
    </lineage>
</organism>
<evidence type="ECO:0000256" key="8">
    <source>
        <dbReference type="ARBA" id="ARBA00022833"/>
    </source>
</evidence>
<dbReference type="EMBL" id="VXIS01000004">
    <property type="protein sequence ID" value="KAA8914627.1"/>
    <property type="molecule type" value="Genomic_DNA"/>
</dbReference>
<comment type="caution">
    <text evidence="14">The sequence shown here is derived from an EMBL/GenBank/DDBJ whole genome shotgun (WGS) entry which is preliminary data.</text>
</comment>
<keyword evidence="6" id="KW-0479">Metal-binding</keyword>
<dbReference type="AlphaFoldDB" id="A0A5J5FBJ9"/>
<dbReference type="PANTHER" id="PTHR11851:SF149">
    <property type="entry name" value="GH01077P"/>
    <property type="match status" value="1"/>
</dbReference>
<name>A0A5J5FBJ9_9PEZI</name>
<comment type="similarity">
    <text evidence="3">Belongs to the peptidase M16 family.</text>
</comment>
<evidence type="ECO:0000259" key="13">
    <source>
        <dbReference type="Pfam" id="PF05193"/>
    </source>
</evidence>
<dbReference type="InterPro" id="IPR007863">
    <property type="entry name" value="Peptidase_M16_C"/>
</dbReference>
<proteinExistence type="inferred from homology"/>
<dbReference type="GO" id="GO:0004222">
    <property type="term" value="F:metalloendopeptidase activity"/>
    <property type="evidence" value="ECO:0007669"/>
    <property type="project" value="UniProtKB-EC"/>
</dbReference>
<dbReference type="Gene3D" id="3.30.830.10">
    <property type="entry name" value="Metalloenzyme, LuxS/M16 peptidase-like"/>
    <property type="match status" value="1"/>
</dbReference>
<dbReference type="InterPro" id="IPR011249">
    <property type="entry name" value="Metalloenz_LuxS/M16"/>
</dbReference>
<sequence length="167" mass="18484">MPEESPTIYPLPTSPPLLRAIIGNYDRAMCNASHLGSKLSTLLHKHHLASTSYSDVGLWGAYMVTDNLANIDDLLQFTLREWNRMAQTVAESEVVRVKAQLLILDGTTAIAEGIGRQVVTTGRRMNPVEIERFVQKRIWGQDVATSALGSIEGVIITFPLRGFMDCD</sequence>
<evidence type="ECO:0000256" key="1">
    <source>
        <dbReference type="ARBA" id="ARBA00001098"/>
    </source>
</evidence>
<accession>A0A5J5FBJ9</accession>
<dbReference type="GO" id="GO:0006627">
    <property type="term" value="P:protein processing involved in protein targeting to mitochondrion"/>
    <property type="evidence" value="ECO:0007669"/>
    <property type="project" value="TreeGrafter"/>
</dbReference>
<dbReference type="Pfam" id="PF05193">
    <property type="entry name" value="Peptidase_M16_C"/>
    <property type="match status" value="1"/>
</dbReference>
<dbReference type="EC" id="3.4.24.64" evidence="4"/>
<evidence type="ECO:0000313" key="14">
    <source>
        <dbReference type="EMBL" id="KAA8914627.1"/>
    </source>
</evidence>
<evidence type="ECO:0000256" key="7">
    <source>
        <dbReference type="ARBA" id="ARBA00022801"/>
    </source>
</evidence>
<dbReference type="InterPro" id="IPR050361">
    <property type="entry name" value="MPP/UQCRC_Complex"/>
</dbReference>
<dbReference type="OrthoDB" id="10251424at2759"/>
<reference evidence="14 15" key="1">
    <citation type="submission" date="2019-09" db="EMBL/GenBank/DDBJ databases">
        <title>Draft genome of the ectomycorrhizal ascomycete Sphaerosporella brunnea.</title>
        <authorList>
            <consortium name="DOE Joint Genome Institute"/>
            <person name="Benucci G.M."/>
            <person name="Marozzi G."/>
            <person name="Antonielli L."/>
            <person name="Sanchez S."/>
            <person name="Marco P."/>
            <person name="Wang X."/>
            <person name="Falini L.B."/>
            <person name="Barry K."/>
            <person name="Haridas S."/>
            <person name="Lipzen A."/>
            <person name="Labutti K."/>
            <person name="Grigoriev I.V."/>
            <person name="Murat C."/>
            <person name="Martin F."/>
            <person name="Albertini E."/>
            <person name="Donnini D."/>
            <person name="Bonito G."/>
        </authorList>
    </citation>
    <scope>NUCLEOTIDE SEQUENCE [LARGE SCALE GENOMIC DNA]</scope>
    <source>
        <strain evidence="14 15">Sb_GMNB300</strain>
    </source>
</reference>
<keyword evidence="9" id="KW-0482">Metalloprotease</keyword>
<comment type="subcellular location">
    <subcellularLocation>
        <location evidence="2">Mitochondrion</location>
    </subcellularLocation>
</comment>
<evidence type="ECO:0000256" key="11">
    <source>
        <dbReference type="ARBA" id="ARBA00031018"/>
    </source>
</evidence>
<evidence type="ECO:0000313" key="15">
    <source>
        <dbReference type="Proteomes" id="UP000326924"/>
    </source>
</evidence>
<evidence type="ECO:0000256" key="3">
    <source>
        <dbReference type="ARBA" id="ARBA00007261"/>
    </source>
</evidence>
<feature type="domain" description="Peptidase M16 C-terminal" evidence="13">
    <location>
        <begin position="50"/>
        <end position="101"/>
    </location>
</feature>
<dbReference type="InParanoid" id="A0A5J5FBJ9"/>
<comment type="function">
    <text evidence="12">Catalytic subunit of the essential mitochondrial processing protease (MPP), which cleaves the mitochondrial sequence off newly imported precursors proteins. Preferentially, cleaves after an arginine at position P2.</text>
</comment>
<keyword evidence="10" id="KW-0496">Mitochondrion</keyword>
<keyword evidence="8" id="KW-0862">Zinc</keyword>
<evidence type="ECO:0000256" key="12">
    <source>
        <dbReference type="ARBA" id="ARBA00045757"/>
    </source>
</evidence>
<comment type="catalytic activity">
    <reaction evidence="1">
        <text>Release of N-terminal transit peptides from precursor proteins imported into the mitochondrion, typically with Arg in position P2.</text>
        <dbReference type="EC" id="3.4.24.64"/>
    </reaction>
</comment>
<evidence type="ECO:0000256" key="6">
    <source>
        <dbReference type="ARBA" id="ARBA00022723"/>
    </source>
</evidence>